<dbReference type="EMBL" id="MDKC01000002">
    <property type="protein sequence ID" value="ODG93522.1"/>
    <property type="molecule type" value="Genomic_DNA"/>
</dbReference>
<dbReference type="CDD" id="cd10787">
    <property type="entry name" value="LamB_YcsF_like"/>
    <property type="match status" value="1"/>
</dbReference>
<organism evidence="2 3">
    <name type="scientific">Gottfriedia luciferensis</name>
    <dbReference type="NCBI Taxonomy" id="178774"/>
    <lineage>
        <taxon>Bacteria</taxon>
        <taxon>Bacillati</taxon>
        <taxon>Bacillota</taxon>
        <taxon>Bacilli</taxon>
        <taxon>Bacillales</taxon>
        <taxon>Bacillaceae</taxon>
        <taxon>Gottfriedia</taxon>
    </lineage>
</organism>
<dbReference type="PANTHER" id="PTHR30292">
    <property type="entry name" value="UNCHARACTERIZED PROTEIN YBGL-RELATED"/>
    <property type="match status" value="1"/>
</dbReference>
<comment type="caution">
    <text evidence="2">The sequence shown here is derived from an EMBL/GenBank/DDBJ whole genome shotgun (WGS) entry which is preliminary data.</text>
</comment>
<dbReference type="EC" id="3.5.2.9" evidence="1"/>
<dbReference type="SUPFAM" id="SSF88713">
    <property type="entry name" value="Glycoside hydrolase/deacetylase"/>
    <property type="match status" value="1"/>
</dbReference>
<dbReference type="Gene3D" id="3.20.20.370">
    <property type="entry name" value="Glycoside hydrolase/deacetylase"/>
    <property type="match status" value="1"/>
</dbReference>
<dbReference type="PANTHER" id="PTHR30292:SF0">
    <property type="entry name" value="5-OXOPROLINASE SUBUNIT A"/>
    <property type="match status" value="1"/>
</dbReference>
<comment type="subunit">
    <text evidence="1">Forms a complex composed of PxpA, PxpB and PxpC.</text>
</comment>
<gene>
    <name evidence="1" type="primary">pxpA</name>
    <name evidence="2" type="ORF">BED47_04370</name>
</gene>
<keyword evidence="1" id="KW-0547">Nucleotide-binding</keyword>
<dbReference type="NCBIfam" id="NF003816">
    <property type="entry name" value="PRK05406.1-5"/>
    <property type="match status" value="1"/>
</dbReference>
<evidence type="ECO:0000256" key="1">
    <source>
        <dbReference type="HAMAP-Rule" id="MF_00691"/>
    </source>
</evidence>
<dbReference type="InterPro" id="IPR011330">
    <property type="entry name" value="Glyco_hydro/deAcase_b/a-brl"/>
</dbReference>
<comment type="function">
    <text evidence="1">Catalyzes the cleavage of 5-oxoproline to form L-glutamate coupled to the hydrolysis of ATP to ADP and inorganic phosphate.</text>
</comment>
<keyword evidence="3" id="KW-1185">Reference proteome</keyword>
<sequence length="252" mass="27880">MIHIDLNCDLGESFGNYKINDEQIMPHITSANIACGFHAGDPFVIYETVKLAKQYNLSIGAHPSFPDLLGFGRREMNFSEEEIYKLVLYQIGALYSVCKVNQVELRHLKPHGALYNMAATNLKLALAITKAMKSFDPSLVLFGLANSKLIEAAIEMDIPFSSEVFADRTYDEDGLLVPRNQLNSVHHNTKDAIKQALQIVTTNTVSTISGKDIPIQADTICIHSDSDISIKLAMELRKVLSENNILVKSIGA</sequence>
<dbReference type="HAMAP" id="MF_00691">
    <property type="entry name" value="PxpA"/>
    <property type="match status" value="1"/>
</dbReference>
<accession>A0ABX2ZY89</accession>
<proteinExistence type="inferred from homology"/>
<comment type="similarity">
    <text evidence="1">Belongs to the LamB/PxpA family.</text>
</comment>
<name>A0ABX2ZY89_9BACI</name>
<evidence type="ECO:0000313" key="2">
    <source>
        <dbReference type="EMBL" id="ODG93522.1"/>
    </source>
</evidence>
<dbReference type="NCBIfam" id="NF003814">
    <property type="entry name" value="PRK05406.1-3"/>
    <property type="match status" value="1"/>
</dbReference>
<reference evidence="2 3" key="1">
    <citation type="submission" date="2016-07" db="EMBL/GenBank/DDBJ databases">
        <authorList>
            <person name="Townsley L."/>
            <person name="Shank E.A."/>
        </authorList>
    </citation>
    <scope>NUCLEOTIDE SEQUENCE [LARGE SCALE GENOMIC DNA]</scope>
    <source>
        <strain evidence="2 3">CH01</strain>
    </source>
</reference>
<protein>
    <recommendedName>
        <fullName evidence="1">5-oxoprolinase subunit A</fullName>
        <shortName evidence="1">5-OPase subunit A</shortName>
        <ecNumber evidence="1">3.5.2.9</ecNumber>
    </recommendedName>
    <alternativeName>
        <fullName evidence="1">5-oxoprolinase (ATP-hydrolyzing) subunit A</fullName>
    </alternativeName>
</protein>
<keyword evidence="1" id="KW-0067">ATP-binding</keyword>
<comment type="catalytic activity">
    <reaction evidence="1">
        <text>5-oxo-L-proline + ATP + 2 H2O = L-glutamate + ADP + phosphate + H(+)</text>
        <dbReference type="Rhea" id="RHEA:10348"/>
        <dbReference type="ChEBI" id="CHEBI:15377"/>
        <dbReference type="ChEBI" id="CHEBI:15378"/>
        <dbReference type="ChEBI" id="CHEBI:29985"/>
        <dbReference type="ChEBI" id="CHEBI:30616"/>
        <dbReference type="ChEBI" id="CHEBI:43474"/>
        <dbReference type="ChEBI" id="CHEBI:58402"/>
        <dbReference type="ChEBI" id="CHEBI:456216"/>
        <dbReference type="EC" id="3.5.2.9"/>
    </reaction>
</comment>
<dbReference type="InterPro" id="IPR005501">
    <property type="entry name" value="LamB/YcsF/PxpA-like"/>
</dbReference>
<keyword evidence="1" id="KW-0378">Hydrolase</keyword>
<dbReference type="Pfam" id="PF03746">
    <property type="entry name" value="LamB_YcsF"/>
    <property type="match status" value="1"/>
</dbReference>
<evidence type="ECO:0000313" key="3">
    <source>
        <dbReference type="Proteomes" id="UP000094580"/>
    </source>
</evidence>
<dbReference type="Proteomes" id="UP000094580">
    <property type="component" value="Unassembled WGS sequence"/>
</dbReference>